<reference evidence="7 8" key="1">
    <citation type="journal article" date="2006" name="Science">
        <title>Genome of rice cluster I archaea -- the key methane producers in the rice rhizosphere.</title>
        <authorList>
            <person name="Erkel C."/>
            <person name="Kube M."/>
            <person name="Reinhardt R."/>
            <person name="Liesack W."/>
        </authorList>
    </citation>
    <scope>NUCLEOTIDE SEQUENCE [LARGE SCALE GENOMIC DNA]</scope>
    <source>
        <strain evidence="8">DSM 22066 / NBRC 105507 / MRE50</strain>
    </source>
</reference>
<dbReference type="CDD" id="cd02430">
    <property type="entry name" value="PTH2"/>
    <property type="match status" value="1"/>
</dbReference>
<evidence type="ECO:0000256" key="1">
    <source>
        <dbReference type="ARBA" id="ARBA00003043"/>
    </source>
</evidence>
<comment type="catalytic activity">
    <reaction evidence="5">
        <text>an N-acyl-L-alpha-aminoacyl-tRNA + H2O = an N-acyl-L-amino acid + a tRNA + H(+)</text>
        <dbReference type="Rhea" id="RHEA:54448"/>
        <dbReference type="Rhea" id="RHEA-COMP:10123"/>
        <dbReference type="Rhea" id="RHEA-COMP:13883"/>
        <dbReference type="ChEBI" id="CHEBI:15377"/>
        <dbReference type="ChEBI" id="CHEBI:15378"/>
        <dbReference type="ChEBI" id="CHEBI:59874"/>
        <dbReference type="ChEBI" id="CHEBI:78442"/>
        <dbReference type="ChEBI" id="CHEBI:138191"/>
        <dbReference type="EC" id="3.1.1.29"/>
    </reaction>
</comment>
<dbReference type="Pfam" id="PF01981">
    <property type="entry name" value="PTH2"/>
    <property type="match status" value="1"/>
</dbReference>
<evidence type="ECO:0000256" key="2">
    <source>
        <dbReference type="ARBA" id="ARBA00013260"/>
    </source>
</evidence>
<dbReference type="STRING" id="351160.RCIX2710"/>
<dbReference type="InterPro" id="IPR023476">
    <property type="entry name" value="Pep_tRNA_hydro_II_dom_sf"/>
</dbReference>
<dbReference type="FunFam" id="3.40.1490.10:FF:000001">
    <property type="entry name" value="Peptidyl-tRNA hydrolase 2"/>
    <property type="match status" value="1"/>
</dbReference>
<dbReference type="GeneID" id="5145626"/>
<dbReference type="Gene3D" id="3.40.1490.10">
    <property type="entry name" value="Bit1"/>
    <property type="match status" value="1"/>
</dbReference>
<dbReference type="OrthoDB" id="6075at2157"/>
<evidence type="ECO:0000313" key="8">
    <source>
        <dbReference type="Proteomes" id="UP000000663"/>
    </source>
</evidence>
<dbReference type="PANTHER" id="PTHR12649">
    <property type="entry name" value="PEPTIDYL-TRNA HYDROLASE 2"/>
    <property type="match status" value="1"/>
</dbReference>
<keyword evidence="8" id="KW-1185">Reference proteome</keyword>
<dbReference type="EMBL" id="AM114193">
    <property type="protein sequence ID" value="CAJ37751.1"/>
    <property type="molecule type" value="Genomic_DNA"/>
</dbReference>
<dbReference type="GO" id="GO:0005829">
    <property type="term" value="C:cytosol"/>
    <property type="evidence" value="ECO:0007669"/>
    <property type="project" value="TreeGrafter"/>
</dbReference>
<evidence type="ECO:0000256" key="3">
    <source>
        <dbReference type="ARBA" id="ARBA00022801"/>
    </source>
</evidence>
<dbReference type="AlphaFoldDB" id="Q0W1J2"/>
<sequence>MTEYKQCILVREDLKLPKGKMAVQVAHAAISAAEWAKPSVLEAWKREGQKKIVLKVNSVEELFRFKEEARRADIPTALIQDAGLTCVPPGTITALGMGPADSDRLDKIVGHLKLM</sequence>
<dbReference type="SUPFAM" id="SSF102462">
    <property type="entry name" value="Peptidyl-tRNA hydrolase II"/>
    <property type="match status" value="1"/>
</dbReference>
<dbReference type="NCBIfam" id="TIGR00283">
    <property type="entry name" value="arch_pth2"/>
    <property type="match status" value="1"/>
</dbReference>
<keyword evidence="3 7" id="KW-0378">Hydrolase</keyword>
<gene>
    <name evidence="7" type="primary">pth</name>
    <name evidence="7" type="ORF">RCIX2710</name>
</gene>
<evidence type="ECO:0000256" key="5">
    <source>
        <dbReference type="ARBA" id="ARBA00048707"/>
    </source>
</evidence>
<dbReference type="RefSeq" id="WP_012034835.1">
    <property type="nucleotide sequence ID" value="NC_009464.1"/>
</dbReference>
<evidence type="ECO:0000256" key="6">
    <source>
        <dbReference type="ARBA" id="ARBA00050038"/>
    </source>
</evidence>
<dbReference type="eggNOG" id="arCOG04228">
    <property type="taxonomic scope" value="Archaea"/>
</dbReference>
<dbReference type="KEGG" id="rci:RCIX2710"/>
<dbReference type="PATRIC" id="fig|351160.9.peg.533"/>
<dbReference type="PANTHER" id="PTHR12649:SF11">
    <property type="entry name" value="PEPTIDYL-TRNA HYDROLASE 2, MITOCHONDRIAL"/>
    <property type="match status" value="1"/>
</dbReference>
<accession>Q0W1J2</accession>
<organism evidence="7 8">
    <name type="scientific">Methanocella arvoryzae (strain DSM 22066 / NBRC 105507 / MRE50)</name>
    <dbReference type="NCBI Taxonomy" id="351160"/>
    <lineage>
        <taxon>Archaea</taxon>
        <taxon>Methanobacteriati</taxon>
        <taxon>Methanobacteriota</taxon>
        <taxon>Stenosarchaea group</taxon>
        <taxon>Methanomicrobia</taxon>
        <taxon>Methanocellales</taxon>
        <taxon>Methanocellaceae</taxon>
        <taxon>Methanocella</taxon>
    </lineage>
</organism>
<protein>
    <recommendedName>
        <fullName evidence="6">Peptidyl-tRNA hydrolase</fullName>
        <ecNumber evidence="2">3.1.1.29</ecNumber>
    </recommendedName>
</protein>
<comment type="similarity">
    <text evidence="4">Belongs to the PTH2 family.</text>
</comment>
<dbReference type="GO" id="GO:0004045">
    <property type="term" value="F:peptidyl-tRNA hydrolase activity"/>
    <property type="evidence" value="ECO:0007669"/>
    <property type="project" value="UniProtKB-EC"/>
</dbReference>
<comment type="function">
    <text evidence="1">The natural substrate for this enzyme may be peptidyl-tRNAs which drop off the ribosome during protein synthesis.</text>
</comment>
<dbReference type="InterPro" id="IPR002833">
    <property type="entry name" value="PTH2"/>
</dbReference>
<evidence type="ECO:0000256" key="4">
    <source>
        <dbReference type="ARBA" id="ARBA00038050"/>
    </source>
</evidence>
<dbReference type="Proteomes" id="UP000000663">
    <property type="component" value="Chromosome"/>
</dbReference>
<dbReference type="NCBIfam" id="NF003314">
    <property type="entry name" value="PRK04322.1"/>
    <property type="match status" value="1"/>
</dbReference>
<evidence type="ECO:0000313" key="7">
    <source>
        <dbReference type="EMBL" id="CAJ37751.1"/>
    </source>
</evidence>
<proteinExistence type="inferred from homology"/>
<dbReference type="EC" id="3.1.1.29" evidence="2"/>
<name>Q0W1J2_METAR</name>